<evidence type="ECO:0000313" key="1">
    <source>
        <dbReference type="EMBL" id="EHK82290.1"/>
    </source>
</evidence>
<proteinExistence type="predicted"/>
<sequence>MAPSGPLHAFIDESGRPGKNKFMLCAATVVSADISDIRARLLELRPRGSSRIHMKNAGKDAARIINGVATLEAHSYLYVVQKSCLTREARDLALTRVFEHLDDMSVRRAVIESCNQDHEDRKIIQSVLGSDPELEYVHEPAGSENPLLWIPDIHAWAWGRKGEARKAIEHRITLEVLK</sequence>
<comment type="caution">
    <text evidence="1">The sequence shown here is derived from an EMBL/GenBank/DDBJ whole genome shotgun (WGS) entry which is preliminary data.</text>
</comment>
<evidence type="ECO:0000313" key="2">
    <source>
        <dbReference type="Proteomes" id="UP000005064"/>
    </source>
</evidence>
<reference evidence="1 2" key="1">
    <citation type="submission" date="2011-12" db="EMBL/GenBank/DDBJ databases">
        <authorList>
            <person name="Kriszt B."/>
            <person name="Tancsics A."/>
            <person name="Cserhati M."/>
            <person name="Toth A."/>
            <person name="Nagy I."/>
            <person name="Horvath B."/>
            <person name="Tamura T."/>
            <person name="Kukolya J."/>
            <person name="Szoboszlay S."/>
        </authorList>
    </citation>
    <scope>NUCLEOTIDE SEQUENCE [LARGE SCALE GENOMIC DNA]</scope>
    <source>
        <strain evidence="1 2">AK37</strain>
    </source>
</reference>
<dbReference type="PATRIC" id="fig|1114960.4.peg.3324"/>
<protein>
    <recommendedName>
        <fullName evidence="3">DUF3800 domain-containing protein</fullName>
    </recommendedName>
</protein>
<evidence type="ECO:0008006" key="3">
    <source>
        <dbReference type="Google" id="ProtNLM"/>
    </source>
</evidence>
<gene>
    <name evidence="1" type="ORF">AK37_16335</name>
</gene>
<accession>H0JU95</accession>
<organism evidence="1 2">
    <name type="scientific">Rhodococcus pyridinivorans AK37</name>
    <dbReference type="NCBI Taxonomy" id="1114960"/>
    <lineage>
        <taxon>Bacteria</taxon>
        <taxon>Bacillati</taxon>
        <taxon>Actinomycetota</taxon>
        <taxon>Actinomycetes</taxon>
        <taxon>Mycobacteriales</taxon>
        <taxon>Nocardiaceae</taxon>
        <taxon>Rhodococcus</taxon>
    </lineage>
</organism>
<dbReference type="EMBL" id="AHBW01000048">
    <property type="protein sequence ID" value="EHK82290.1"/>
    <property type="molecule type" value="Genomic_DNA"/>
</dbReference>
<dbReference type="Proteomes" id="UP000005064">
    <property type="component" value="Unassembled WGS sequence"/>
</dbReference>
<dbReference type="RefSeq" id="WP_006553210.1">
    <property type="nucleotide sequence ID" value="NZ_AHBW01000048.1"/>
</dbReference>
<name>H0JU95_9NOCA</name>
<dbReference type="AlphaFoldDB" id="H0JU95"/>